<keyword evidence="2" id="KW-1185">Reference proteome</keyword>
<dbReference type="InterPro" id="IPR025506">
    <property type="entry name" value="Abi_alpha"/>
</dbReference>
<evidence type="ECO:0000313" key="2">
    <source>
        <dbReference type="Proteomes" id="UP000545493"/>
    </source>
</evidence>
<protein>
    <recommendedName>
        <fullName evidence="3">DUF4393 domain-containing protein</fullName>
    </recommendedName>
</protein>
<evidence type="ECO:0008006" key="3">
    <source>
        <dbReference type="Google" id="ProtNLM"/>
    </source>
</evidence>
<evidence type="ECO:0000313" key="1">
    <source>
        <dbReference type="EMBL" id="NIJ10224.1"/>
    </source>
</evidence>
<organism evidence="1 2">
    <name type="scientific">Saccharomonospora amisosensis</name>
    <dbReference type="NCBI Taxonomy" id="1128677"/>
    <lineage>
        <taxon>Bacteria</taxon>
        <taxon>Bacillati</taxon>
        <taxon>Actinomycetota</taxon>
        <taxon>Actinomycetes</taxon>
        <taxon>Pseudonocardiales</taxon>
        <taxon>Pseudonocardiaceae</taxon>
        <taxon>Saccharomonospora</taxon>
    </lineage>
</organism>
<dbReference type="Gene3D" id="3.30.110.190">
    <property type="match status" value="1"/>
</dbReference>
<dbReference type="AlphaFoldDB" id="A0A7X5ZP10"/>
<dbReference type="Proteomes" id="UP000545493">
    <property type="component" value="Unassembled WGS sequence"/>
</dbReference>
<name>A0A7X5ZP10_9PSEU</name>
<accession>A0A7X5ZP10</accession>
<comment type="caution">
    <text evidence="1">The sequence shown here is derived from an EMBL/GenBank/DDBJ whole genome shotgun (WGS) entry which is preliminary data.</text>
</comment>
<proteinExistence type="predicted"/>
<dbReference type="Pfam" id="PF14337">
    <property type="entry name" value="Abi_alpha"/>
    <property type="match status" value="1"/>
</dbReference>
<sequence>MNSEVLVRRAGKAAGLAMRAGSALGRRLPGAHAAQAGMRSFERKAIDQLRRRLDPTAAYPATVAISTPKALLTDATITVGTGASHPLRAGMAELLRRSTASDAETAREQLYALILRQLAPDEARMVSLLVTGSAFPVIDVVERTGFGAARAVLYNASTLGKAAGVSLPDHVPAYVTRIVALGLALLGPEDAALSTEYEILLTDETVREAQRGLSRPRFVRRSVRISSLGAQFWAACDPGDGWRYLTENPASTGNITPVT</sequence>
<gene>
    <name evidence="1" type="ORF">FHU38_000568</name>
</gene>
<reference evidence="1 2" key="1">
    <citation type="submission" date="2020-03" db="EMBL/GenBank/DDBJ databases">
        <title>Sequencing the genomes of 1000 actinobacteria strains.</title>
        <authorList>
            <person name="Klenk H.-P."/>
        </authorList>
    </citation>
    <scope>NUCLEOTIDE SEQUENCE [LARGE SCALE GENOMIC DNA]</scope>
    <source>
        <strain evidence="1 2">DSM 45685</strain>
    </source>
</reference>
<dbReference type="EMBL" id="JAAOYM010000001">
    <property type="protein sequence ID" value="NIJ10224.1"/>
    <property type="molecule type" value="Genomic_DNA"/>
</dbReference>